<evidence type="ECO:0000313" key="2">
    <source>
        <dbReference type="EMBL" id="TXG75812.1"/>
    </source>
</evidence>
<accession>A0A5C7J4J2</accession>
<dbReference type="AlphaFoldDB" id="A0A5C7J4J2"/>
<proteinExistence type="predicted"/>
<sequence>MTVNFIQDNIGLMLAAFLIGAAVIIIGGAFLIDRFDKDLKFIKAYVAFGAFLIFGPAFLGYALTSTADKVGATISNNLDAEIIETSEILVNPRLGPWLRLIDGGGKHVVVRHENKLYDVNIRTERDGNQLNFLFRNEDREWVPMSPDAMSSYARAMDSRAAKAS</sequence>
<evidence type="ECO:0000313" key="3">
    <source>
        <dbReference type="Proteomes" id="UP000321026"/>
    </source>
</evidence>
<feature type="transmembrane region" description="Helical" evidence="1">
    <location>
        <begin position="44"/>
        <end position="63"/>
    </location>
</feature>
<comment type="caution">
    <text evidence="2">The sequence shown here is derived from an EMBL/GenBank/DDBJ whole genome shotgun (WGS) entry which is preliminary data.</text>
</comment>
<protein>
    <submittedName>
        <fullName evidence="2">Uncharacterized protein</fullName>
    </submittedName>
</protein>
<gene>
    <name evidence="2" type="ORF">E6Q11_06530</name>
</gene>
<organism evidence="2 3">
    <name type="scientific">Candidatus Dojkabacteria bacterium</name>
    <dbReference type="NCBI Taxonomy" id="2099670"/>
    <lineage>
        <taxon>Bacteria</taxon>
        <taxon>Candidatus Dojkabacteria</taxon>
    </lineage>
</organism>
<keyword evidence="1" id="KW-1133">Transmembrane helix</keyword>
<keyword evidence="1" id="KW-0472">Membrane</keyword>
<evidence type="ECO:0000256" key="1">
    <source>
        <dbReference type="SAM" id="Phobius"/>
    </source>
</evidence>
<feature type="transmembrane region" description="Helical" evidence="1">
    <location>
        <begin position="12"/>
        <end position="32"/>
    </location>
</feature>
<keyword evidence="1" id="KW-0812">Transmembrane</keyword>
<reference evidence="2 3" key="1">
    <citation type="submission" date="2018-09" db="EMBL/GenBank/DDBJ databases">
        <title>Metagenome Assembled Genomes from an Advanced Water Purification Facility.</title>
        <authorList>
            <person name="Stamps B.W."/>
            <person name="Spear J.R."/>
        </authorList>
    </citation>
    <scope>NUCLEOTIDE SEQUENCE [LARGE SCALE GENOMIC DNA]</scope>
    <source>
        <strain evidence="2">Bin_63_2</strain>
    </source>
</reference>
<dbReference type="Proteomes" id="UP000321026">
    <property type="component" value="Unassembled WGS sequence"/>
</dbReference>
<dbReference type="EMBL" id="SSDS01000103">
    <property type="protein sequence ID" value="TXG75812.1"/>
    <property type="molecule type" value="Genomic_DNA"/>
</dbReference>
<name>A0A5C7J4J2_9BACT</name>